<evidence type="ECO:0000313" key="5">
    <source>
        <dbReference type="EMBL" id="CUU65771.1"/>
    </source>
</evidence>
<dbReference type="PROSITE" id="PS50893">
    <property type="entry name" value="ABC_TRANSPORTER_2"/>
    <property type="match status" value="1"/>
</dbReference>
<keyword evidence="5" id="KW-0378">Hydrolase</keyword>
<dbReference type="Gene3D" id="3.40.50.300">
    <property type="entry name" value="P-loop containing nucleotide triphosphate hydrolases"/>
    <property type="match status" value="1"/>
</dbReference>
<keyword evidence="6" id="KW-1185">Reference proteome</keyword>
<dbReference type="InterPro" id="IPR027417">
    <property type="entry name" value="P-loop_NTPase"/>
</dbReference>
<dbReference type="CDD" id="cd03293">
    <property type="entry name" value="ABC_NrtD_SsuB_transporters"/>
    <property type="match status" value="1"/>
</dbReference>
<dbReference type="EMBL" id="FAUH01000006">
    <property type="protein sequence ID" value="CUU65771.1"/>
    <property type="molecule type" value="Genomic_DNA"/>
</dbReference>
<evidence type="ECO:0000256" key="2">
    <source>
        <dbReference type="ARBA" id="ARBA00022741"/>
    </source>
</evidence>
<dbReference type="PANTHER" id="PTHR42788:SF13">
    <property type="entry name" value="ALIPHATIC SULFONATES IMPORT ATP-BINDING PROTEIN SSUB"/>
    <property type="match status" value="1"/>
</dbReference>
<gene>
    <name evidence="5" type="ORF">CVAR292_01106</name>
</gene>
<dbReference type="InterPro" id="IPR003439">
    <property type="entry name" value="ABC_transporter-like_ATP-bd"/>
</dbReference>
<evidence type="ECO:0000256" key="3">
    <source>
        <dbReference type="ARBA" id="ARBA00022840"/>
    </source>
</evidence>
<dbReference type="EC" id="3.6.3.36" evidence="5"/>
<protein>
    <submittedName>
        <fullName evidence="5">ABC-type nitrate/sulfonate/bicarbonate transport system, ATPase component</fullName>
        <ecNumber evidence="5">3.6.3.36</ecNumber>
    </submittedName>
</protein>
<dbReference type="GO" id="GO:0016887">
    <property type="term" value="F:ATP hydrolysis activity"/>
    <property type="evidence" value="ECO:0007669"/>
    <property type="project" value="InterPro"/>
</dbReference>
<dbReference type="Proteomes" id="UP000182498">
    <property type="component" value="Unassembled WGS sequence"/>
</dbReference>
<dbReference type="RefSeq" id="WP_073883826.1">
    <property type="nucleotide sequence ID" value="NZ_FAUH01000006.1"/>
</dbReference>
<evidence type="ECO:0000256" key="1">
    <source>
        <dbReference type="ARBA" id="ARBA00022448"/>
    </source>
</evidence>
<dbReference type="GO" id="GO:0005524">
    <property type="term" value="F:ATP binding"/>
    <property type="evidence" value="ECO:0007669"/>
    <property type="project" value="UniProtKB-KW"/>
</dbReference>
<dbReference type="SMART" id="SM00382">
    <property type="entry name" value="AAA"/>
    <property type="match status" value="1"/>
</dbReference>
<keyword evidence="3" id="KW-0067">ATP-binding</keyword>
<name>A0A0X2NM04_9CORY</name>
<evidence type="ECO:0000313" key="6">
    <source>
        <dbReference type="Proteomes" id="UP000182498"/>
    </source>
</evidence>
<accession>A0A0X2NM04</accession>
<dbReference type="InterPro" id="IPR003593">
    <property type="entry name" value="AAA+_ATPase"/>
</dbReference>
<dbReference type="InterPro" id="IPR050166">
    <property type="entry name" value="ABC_transporter_ATP-bind"/>
</dbReference>
<dbReference type="PANTHER" id="PTHR42788">
    <property type="entry name" value="TAURINE IMPORT ATP-BINDING PROTEIN-RELATED"/>
    <property type="match status" value="1"/>
</dbReference>
<proteinExistence type="predicted"/>
<keyword evidence="2" id="KW-0547">Nucleotide-binding</keyword>
<feature type="domain" description="ABC transporter" evidence="4">
    <location>
        <begin position="2"/>
        <end position="234"/>
    </location>
</feature>
<sequence length="267" mass="29227">MITIENLSQVYETTSAGRVEALRGVELEVPEAEIVCLVGPSGCGKSTLLRILAGFLEASDGTIRVDGRRVHGADPERGVVFQQPTLLPWYSVRDNVRLAHRYSGNESQKVAADELIELVGLADAADRLPHELSGGMQQRTQIARVLAAGPRYVFMDEPFGALDPFTREQLQAELLRVWARSRPTIVFVTHSVEEALLLGHRVVVMAAGPGRVIEEVRVPDHLRIPVGEGEVSRETLQTRLRDLTAEPGFVALRHEVTAAIIAAHAVI</sequence>
<dbReference type="Pfam" id="PF00005">
    <property type="entry name" value="ABC_tran"/>
    <property type="match status" value="1"/>
</dbReference>
<evidence type="ECO:0000259" key="4">
    <source>
        <dbReference type="PROSITE" id="PS50893"/>
    </source>
</evidence>
<reference evidence="6" key="1">
    <citation type="submission" date="2015-11" db="EMBL/GenBank/DDBJ databases">
        <authorList>
            <person name="Dugat-Bony E."/>
        </authorList>
    </citation>
    <scope>NUCLEOTIDE SEQUENCE [LARGE SCALE GENOMIC DNA]</scope>
    <source>
        <strain evidence="6">Mu292</strain>
    </source>
</reference>
<dbReference type="SUPFAM" id="SSF52540">
    <property type="entry name" value="P-loop containing nucleoside triphosphate hydrolases"/>
    <property type="match status" value="1"/>
</dbReference>
<dbReference type="AlphaFoldDB" id="A0A0X2NM04"/>
<organism evidence="5 6">
    <name type="scientific">Corynebacterium variabile</name>
    <dbReference type="NCBI Taxonomy" id="1727"/>
    <lineage>
        <taxon>Bacteria</taxon>
        <taxon>Bacillati</taxon>
        <taxon>Actinomycetota</taxon>
        <taxon>Actinomycetes</taxon>
        <taxon>Mycobacteriales</taxon>
        <taxon>Corynebacteriaceae</taxon>
        <taxon>Corynebacterium</taxon>
    </lineage>
</organism>
<keyword evidence="1" id="KW-0813">Transport</keyword>
<dbReference type="OrthoDB" id="8773773at2"/>